<dbReference type="GeneID" id="69471141"/>
<dbReference type="NCBIfam" id="NF040786">
    <property type="entry name" value="LysR_Sec_metab"/>
    <property type="match status" value="1"/>
</dbReference>
<evidence type="ECO:0000256" key="4">
    <source>
        <dbReference type="ARBA" id="ARBA00023163"/>
    </source>
</evidence>
<evidence type="ECO:0000313" key="5">
    <source>
        <dbReference type="EMBL" id="VYS96697.1"/>
    </source>
</evidence>
<dbReference type="GO" id="GO:0000976">
    <property type="term" value="F:transcription cis-regulatory region binding"/>
    <property type="evidence" value="ECO:0007669"/>
    <property type="project" value="TreeGrafter"/>
</dbReference>
<sequence length="302" mass="34916">MEFRQIEAFINVVKYQSFSKAAKIMFLSQPTVSAHVVSLEQELSCRLFNRTTKRVEVTADGERLYEYARKMLELRDQVYDEFIRPKGERPSLVLAGDSIALQYVLPDILKDFKQLHREADISLVQKNSVDTVKMLLKKEADLGFLGKHENVPELTFIPYGTDQQVVIAPNQEKYRNLLENGYSFQELLSEPFILRELTDDTEEDEDRFLEEQGVDLSKLHVAAKIHDKEIMKRSVSMGMGIAVMPLKAVEEEAKRGKLLMFHLDPGKAGRTLYLAFRKEDEEQTMILDFTALCRKYNGRERL</sequence>
<evidence type="ECO:0000256" key="2">
    <source>
        <dbReference type="ARBA" id="ARBA00023015"/>
    </source>
</evidence>
<dbReference type="InterPro" id="IPR036388">
    <property type="entry name" value="WH-like_DNA-bd_sf"/>
</dbReference>
<evidence type="ECO:0000256" key="1">
    <source>
        <dbReference type="ARBA" id="ARBA00009437"/>
    </source>
</evidence>
<dbReference type="InterPro" id="IPR000847">
    <property type="entry name" value="LysR_HTH_N"/>
</dbReference>
<dbReference type="Gene3D" id="1.10.10.10">
    <property type="entry name" value="Winged helix-like DNA-binding domain superfamily/Winged helix DNA-binding domain"/>
    <property type="match status" value="1"/>
</dbReference>
<organism evidence="5">
    <name type="scientific">Anaerostipes caccae</name>
    <dbReference type="NCBI Taxonomy" id="105841"/>
    <lineage>
        <taxon>Bacteria</taxon>
        <taxon>Bacillati</taxon>
        <taxon>Bacillota</taxon>
        <taxon>Clostridia</taxon>
        <taxon>Lachnospirales</taxon>
        <taxon>Lachnospiraceae</taxon>
        <taxon>Anaerostipes</taxon>
    </lineage>
</organism>
<protein>
    <submittedName>
        <fullName evidence="5">HTH-type transcriptional regulator CysL</fullName>
    </submittedName>
</protein>
<dbReference type="SUPFAM" id="SSF53850">
    <property type="entry name" value="Periplasmic binding protein-like II"/>
    <property type="match status" value="1"/>
</dbReference>
<keyword evidence="2" id="KW-0805">Transcription regulation</keyword>
<name>A0A6N2ST34_9FIRM</name>
<gene>
    <name evidence="5" type="primary">cysL_2</name>
    <name evidence="5" type="ORF">ACLFYP115_01118</name>
</gene>
<dbReference type="RefSeq" id="WP_006566745.1">
    <property type="nucleotide sequence ID" value="NZ_BAABRZ010000001.1"/>
</dbReference>
<dbReference type="AlphaFoldDB" id="A0A6N2ST34"/>
<reference evidence="5" key="1">
    <citation type="submission" date="2019-11" db="EMBL/GenBank/DDBJ databases">
        <authorList>
            <person name="Feng L."/>
        </authorList>
    </citation>
    <scope>NUCLEOTIDE SEQUENCE</scope>
    <source>
        <strain evidence="5">AcaccaeLFYP115</strain>
    </source>
</reference>
<dbReference type="InterPro" id="IPR036390">
    <property type="entry name" value="WH_DNA-bd_sf"/>
</dbReference>
<keyword evidence="4" id="KW-0804">Transcription</keyword>
<dbReference type="PANTHER" id="PTHR30126:SF64">
    <property type="entry name" value="HTH-TYPE TRANSCRIPTIONAL REGULATOR CITR"/>
    <property type="match status" value="1"/>
</dbReference>
<accession>A0A6N2ST34</accession>
<dbReference type="FunFam" id="1.10.10.10:FF:000001">
    <property type="entry name" value="LysR family transcriptional regulator"/>
    <property type="match status" value="1"/>
</dbReference>
<dbReference type="EMBL" id="CACRSQ010000003">
    <property type="protein sequence ID" value="VYS96697.1"/>
    <property type="molecule type" value="Genomic_DNA"/>
</dbReference>
<dbReference type="PANTHER" id="PTHR30126">
    <property type="entry name" value="HTH-TYPE TRANSCRIPTIONAL REGULATOR"/>
    <property type="match status" value="1"/>
</dbReference>
<dbReference type="InterPro" id="IPR047788">
    <property type="entry name" value="LysR-like_Sec_metab"/>
</dbReference>
<dbReference type="GO" id="GO:0003700">
    <property type="term" value="F:DNA-binding transcription factor activity"/>
    <property type="evidence" value="ECO:0007669"/>
    <property type="project" value="InterPro"/>
</dbReference>
<proteinExistence type="inferred from homology"/>
<dbReference type="Gene3D" id="3.40.190.10">
    <property type="entry name" value="Periplasmic binding protein-like II"/>
    <property type="match status" value="2"/>
</dbReference>
<keyword evidence="3" id="KW-0238">DNA-binding</keyword>
<dbReference type="PROSITE" id="PS50931">
    <property type="entry name" value="HTH_LYSR"/>
    <property type="match status" value="1"/>
</dbReference>
<dbReference type="SUPFAM" id="SSF46785">
    <property type="entry name" value="Winged helix' DNA-binding domain"/>
    <property type="match status" value="1"/>
</dbReference>
<comment type="similarity">
    <text evidence="1">Belongs to the LysR transcriptional regulatory family.</text>
</comment>
<dbReference type="Pfam" id="PF00126">
    <property type="entry name" value="HTH_1"/>
    <property type="match status" value="1"/>
</dbReference>
<dbReference type="Pfam" id="PF03466">
    <property type="entry name" value="LysR_substrate"/>
    <property type="match status" value="1"/>
</dbReference>
<dbReference type="PRINTS" id="PR00039">
    <property type="entry name" value="HTHLYSR"/>
</dbReference>
<dbReference type="InterPro" id="IPR005119">
    <property type="entry name" value="LysR_subst-bd"/>
</dbReference>
<evidence type="ECO:0000256" key="3">
    <source>
        <dbReference type="ARBA" id="ARBA00023125"/>
    </source>
</evidence>